<dbReference type="GO" id="GO:0022857">
    <property type="term" value="F:transmembrane transporter activity"/>
    <property type="evidence" value="ECO:0007669"/>
    <property type="project" value="InterPro"/>
</dbReference>
<feature type="compositionally biased region" description="Polar residues" evidence="6">
    <location>
        <begin position="1056"/>
        <end position="1076"/>
    </location>
</feature>
<feature type="transmembrane region" description="Helical" evidence="7">
    <location>
        <begin position="24"/>
        <end position="47"/>
    </location>
</feature>
<comment type="caution">
    <text evidence="8">The sequence shown here is derived from an EMBL/GenBank/DDBJ whole genome shotgun (WGS) entry which is preliminary data.</text>
</comment>
<feature type="region of interest" description="Disordered" evidence="6">
    <location>
        <begin position="509"/>
        <end position="641"/>
    </location>
</feature>
<feature type="region of interest" description="Disordered" evidence="6">
    <location>
        <begin position="1056"/>
        <end position="1115"/>
    </location>
</feature>
<evidence type="ECO:0000313" key="8">
    <source>
        <dbReference type="EMBL" id="KAF9537967.1"/>
    </source>
</evidence>
<dbReference type="Gene3D" id="1.20.1740.10">
    <property type="entry name" value="Amino acid/polyamine transporter I"/>
    <property type="match status" value="1"/>
</dbReference>
<feature type="transmembrane region" description="Helical" evidence="7">
    <location>
        <begin position="459"/>
        <end position="478"/>
    </location>
</feature>
<sequence>MLSLDDYNLISLGYKPVMARKLPWVTVAGVALTATNVFTGVIPLYGLALTNGGPAWATWSFLVIGLMSIAVTLCLSELASAYPSTAGVHHWVYQLGSAKRRAYLSWMVGWFTIVSAVTVTASVAFYFSSVLEQLLLSLHKSSLTPATLVMFHLGVLFAWQTINLMPIRPIGYLSIVSGLFMVALAVALISVMLSLSGIEPSMAQVPFTAVLNYSGSSSAVYAALSSTLMASFVFCPQDTIIRMAEESRRPEKALPKLMVGSTVSSLLIGLPLVIVLNYGIVKTIRGLLDESVPGIKIILSTIGDSTGTVFVVFVLTAIFFTGLMRLSTATRTVYSFARDGGVPHSSYWNHLHPRRKIPQRVSWLVTIACMCCIFPFFWGNSVAFQWISSLGCITANISFLVPLCMRLTREGSLHFIPGNFTLGRFSKPLHIISIIWLAFLSLTLALPSTLPVTKNNFNYAPVVLAVLTIIFAVSWFKARTDFTGGAKDISRASHRNPARRSLEDIYPHKSTAHSQFGPGLATSAPAPRALPPFHHTPSEETIQRLKIPLGNKTRNGITVNGHNRVLPEQVTSPRPGYPTSLTPPRRSNPMTSPSSSRKQQKHKGQAARGGEGSTLRSSPRDHPRGQAPNLTMNTITSVQSHPDSILGIPLSESPEMMHRELTVQNFSSSISASPPSSPSPPLALPSTRTLATGSSQSPDSSAVASPGLFLTRPFGPITTATDAIVPEISIAPPTTNSSTIESARATPRRESPLIRKVTTTRVAANGLSENRAVMVSSQQLATLETTSHPLNAIDSIFKLGQGLSNMFTSGKNKVTASTNTSSGNNNYLRTGKNRAPTPYPGSLVDPTEDSVVSDYATSMKDNSHPPKTILEFSPPSPPLHPHNQGGHGRNGYTIEEIVNNTSIPLAVFPSISQFPTLDGYPLIKSSSTMDFGAEVSGSDVAAGGGDRRPSNTTTIRPLMLPMSRTPTIQATSQAYTYTSSLGDGHGGDLEGQLAEADEFYKNEYHHDYPVISISKNRLNSLSPTSGVVGSAVSGNGLFRLPNCNIGVPSTSTLALTPSGRNNSGGMIQSSTLLTHSTGPAATPTTVMAPTSPNRQQQFTPHNHNETKPHRQPSYTERHDPIERLLLLQAQQQQQSNTITPNDSKTSSPHQHLESATNPALQFLQRTRTVASWAQEQSRIQEKRARHYARTRALKELRKQNPTATLSVRSSSGSSFSDFSELSSFSTSTSSSASGSASGAGASTSKFFPQSPQQHRRHQQPSIQARPTPPPSSSSLTREKLVISTNFGQGKMPSFPRHFANSNGSGGGGLVIDSMMMMEDIQLDHPTRLEMLIQEEDEDEEEEPGLYIDTDDVLSPSMEIESLGAGVGRL</sequence>
<evidence type="ECO:0000256" key="7">
    <source>
        <dbReference type="SAM" id="Phobius"/>
    </source>
</evidence>
<comment type="subcellular location">
    <subcellularLocation>
        <location evidence="1">Membrane</location>
        <topology evidence="1">Multi-pass membrane protein</topology>
    </subcellularLocation>
</comment>
<dbReference type="InterPro" id="IPR002293">
    <property type="entry name" value="AA/rel_permease1"/>
</dbReference>
<feature type="compositionally biased region" description="Low complexity" evidence="6">
    <location>
        <begin position="1202"/>
        <end position="1252"/>
    </location>
</feature>
<protein>
    <recommendedName>
        <fullName evidence="10">Amino acid transporter</fullName>
    </recommendedName>
</protein>
<evidence type="ECO:0000313" key="9">
    <source>
        <dbReference type="Proteomes" id="UP000723463"/>
    </source>
</evidence>
<dbReference type="Proteomes" id="UP000723463">
    <property type="component" value="Unassembled WGS sequence"/>
</dbReference>
<evidence type="ECO:0000256" key="5">
    <source>
        <dbReference type="ARBA" id="ARBA00023136"/>
    </source>
</evidence>
<keyword evidence="3 7" id="KW-0812">Transmembrane</keyword>
<feature type="compositionally biased region" description="Low complexity" evidence="6">
    <location>
        <begin position="694"/>
        <end position="706"/>
    </location>
</feature>
<feature type="compositionally biased region" description="Polar residues" evidence="6">
    <location>
        <begin position="1135"/>
        <end position="1158"/>
    </location>
</feature>
<accession>A0A9P6JYP8</accession>
<feature type="transmembrane region" description="Helical" evidence="7">
    <location>
        <begin position="59"/>
        <end position="82"/>
    </location>
</feature>
<feature type="region of interest" description="Disordered" evidence="6">
    <location>
        <begin position="730"/>
        <end position="749"/>
    </location>
</feature>
<evidence type="ECO:0008006" key="10">
    <source>
        <dbReference type="Google" id="ProtNLM"/>
    </source>
</evidence>
<feature type="compositionally biased region" description="Polar residues" evidence="6">
    <location>
        <begin position="552"/>
        <end position="561"/>
    </location>
</feature>
<feature type="compositionally biased region" description="Polar residues" evidence="6">
    <location>
        <begin position="628"/>
        <end position="641"/>
    </location>
</feature>
<proteinExistence type="predicted"/>
<feature type="transmembrane region" description="Helical" evidence="7">
    <location>
        <begin position="103"/>
        <end position="127"/>
    </location>
</feature>
<feature type="region of interest" description="Disordered" evidence="6">
    <location>
        <begin position="665"/>
        <end position="706"/>
    </location>
</feature>
<dbReference type="EMBL" id="JAAAXW010000345">
    <property type="protein sequence ID" value="KAF9537967.1"/>
    <property type="molecule type" value="Genomic_DNA"/>
</dbReference>
<feature type="compositionally biased region" description="Low complexity" evidence="6">
    <location>
        <begin position="815"/>
        <end position="826"/>
    </location>
</feature>
<feature type="transmembrane region" description="Helical" evidence="7">
    <location>
        <begin position="298"/>
        <end position="321"/>
    </location>
</feature>
<feature type="compositionally biased region" description="Polar residues" evidence="6">
    <location>
        <begin position="732"/>
        <end position="741"/>
    </location>
</feature>
<keyword evidence="2" id="KW-0813">Transport</keyword>
<gene>
    <name evidence="8" type="ORF">EC957_007406</name>
</gene>
<feature type="region of interest" description="Disordered" evidence="6">
    <location>
        <begin position="1194"/>
        <end position="1276"/>
    </location>
</feature>
<feature type="region of interest" description="Disordered" evidence="6">
    <location>
        <begin position="814"/>
        <end position="847"/>
    </location>
</feature>
<reference evidence="8" key="1">
    <citation type="journal article" date="2020" name="Fungal Divers.">
        <title>Resolving the Mortierellaceae phylogeny through synthesis of multi-gene phylogenetics and phylogenomics.</title>
        <authorList>
            <person name="Vandepol N."/>
            <person name="Liber J."/>
            <person name="Desiro A."/>
            <person name="Na H."/>
            <person name="Kennedy M."/>
            <person name="Barry K."/>
            <person name="Grigoriev I.V."/>
            <person name="Miller A.N."/>
            <person name="O'Donnell K."/>
            <person name="Stajich J.E."/>
            <person name="Bonito G."/>
        </authorList>
    </citation>
    <scope>NUCLEOTIDE SEQUENCE</scope>
    <source>
        <strain evidence="8">NRRL 2591</strain>
    </source>
</reference>
<feature type="transmembrane region" description="Helical" evidence="7">
    <location>
        <begin position="257"/>
        <end position="278"/>
    </location>
</feature>
<evidence type="ECO:0000256" key="4">
    <source>
        <dbReference type="ARBA" id="ARBA00022989"/>
    </source>
</evidence>
<feature type="compositionally biased region" description="Acidic residues" evidence="6">
    <location>
        <begin position="1335"/>
        <end position="1351"/>
    </location>
</feature>
<feature type="compositionally biased region" description="Polar residues" evidence="6">
    <location>
        <begin position="588"/>
        <end position="597"/>
    </location>
</feature>
<feature type="compositionally biased region" description="Low complexity" evidence="6">
    <location>
        <begin position="1077"/>
        <end position="1090"/>
    </location>
</feature>
<feature type="transmembrane region" description="Helical" evidence="7">
    <location>
        <begin position="361"/>
        <end position="378"/>
    </location>
</feature>
<feature type="compositionally biased region" description="Polar residues" evidence="6">
    <location>
        <begin position="1091"/>
        <end position="1101"/>
    </location>
</feature>
<name>A0A9P6JYP8_9FUNG</name>
<feature type="region of interest" description="Disordered" evidence="6">
    <location>
        <begin position="1335"/>
        <end position="1356"/>
    </location>
</feature>
<evidence type="ECO:0000256" key="3">
    <source>
        <dbReference type="ARBA" id="ARBA00022692"/>
    </source>
</evidence>
<feature type="transmembrane region" description="Helical" evidence="7">
    <location>
        <begin position="142"/>
        <end position="159"/>
    </location>
</feature>
<keyword evidence="9" id="KW-1185">Reference proteome</keyword>
<evidence type="ECO:0000256" key="1">
    <source>
        <dbReference type="ARBA" id="ARBA00004141"/>
    </source>
</evidence>
<feature type="transmembrane region" description="Helical" evidence="7">
    <location>
        <begin position="218"/>
        <end position="236"/>
    </location>
</feature>
<feature type="region of interest" description="Disordered" evidence="6">
    <location>
        <begin position="1130"/>
        <end position="1158"/>
    </location>
</feature>
<evidence type="ECO:0000256" key="6">
    <source>
        <dbReference type="SAM" id="MobiDB-lite"/>
    </source>
</evidence>
<organism evidence="8 9">
    <name type="scientific">Mortierella hygrophila</name>
    <dbReference type="NCBI Taxonomy" id="979708"/>
    <lineage>
        <taxon>Eukaryota</taxon>
        <taxon>Fungi</taxon>
        <taxon>Fungi incertae sedis</taxon>
        <taxon>Mucoromycota</taxon>
        <taxon>Mortierellomycotina</taxon>
        <taxon>Mortierellomycetes</taxon>
        <taxon>Mortierellales</taxon>
        <taxon>Mortierellaceae</taxon>
        <taxon>Mortierella</taxon>
    </lineage>
</organism>
<evidence type="ECO:0000256" key="2">
    <source>
        <dbReference type="ARBA" id="ARBA00022448"/>
    </source>
</evidence>
<dbReference type="Pfam" id="PF13520">
    <property type="entry name" value="AA_permease_2"/>
    <property type="match status" value="1"/>
</dbReference>
<dbReference type="PANTHER" id="PTHR45649">
    <property type="entry name" value="AMINO-ACID PERMEASE BAT1"/>
    <property type="match status" value="1"/>
</dbReference>
<dbReference type="GO" id="GO:0016020">
    <property type="term" value="C:membrane"/>
    <property type="evidence" value="ECO:0007669"/>
    <property type="project" value="UniProtKB-SubCell"/>
</dbReference>
<feature type="transmembrane region" description="Helical" evidence="7">
    <location>
        <begin position="429"/>
        <end position="447"/>
    </location>
</feature>
<dbReference type="PANTHER" id="PTHR45649:SF26">
    <property type="entry name" value="OS04G0435100 PROTEIN"/>
    <property type="match status" value="1"/>
</dbReference>
<feature type="transmembrane region" description="Helical" evidence="7">
    <location>
        <begin position="171"/>
        <end position="198"/>
    </location>
</feature>
<keyword evidence="5 7" id="KW-0472">Membrane</keyword>
<keyword evidence="4 7" id="KW-1133">Transmembrane helix</keyword>